<reference evidence="1" key="1">
    <citation type="submission" date="2014-11" db="EMBL/GenBank/DDBJ databases">
        <authorList>
            <person name="Amaro Gonzalez C."/>
        </authorList>
    </citation>
    <scope>NUCLEOTIDE SEQUENCE</scope>
</reference>
<proteinExistence type="predicted"/>
<organism evidence="1">
    <name type="scientific">Anguilla anguilla</name>
    <name type="common">European freshwater eel</name>
    <name type="synonym">Muraena anguilla</name>
    <dbReference type="NCBI Taxonomy" id="7936"/>
    <lineage>
        <taxon>Eukaryota</taxon>
        <taxon>Metazoa</taxon>
        <taxon>Chordata</taxon>
        <taxon>Craniata</taxon>
        <taxon>Vertebrata</taxon>
        <taxon>Euteleostomi</taxon>
        <taxon>Actinopterygii</taxon>
        <taxon>Neopterygii</taxon>
        <taxon>Teleostei</taxon>
        <taxon>Anguilliformes</taxon>
        <taxon>Anguillidae</taxon>
        <taxon>Anguilla</taxon>
    </lineage>
</organism>
<evidence type="ECO:0000313" key="1">
    <source>
        <dbReference type="EMBL" id="JAH43235.1"/>
    </source>
</evidence>
<accession>A0A0E9SRG6</accession>
<name>A0A0E9SRG6_ANGAN</name>
<sequence>MSLVKLVRF</sequence>
<reference evidence="1" key="2">
    <citation type="journal article" date="2015" name="Fish Shellfish Immunol.">
        <title>Early steps in the European eel (Anguilla anguilla)-Vibrio vulnificus interaction in the gills: Role of the RtxA13 toxin.</title>
        <authorList>
            <person name="Callol A."/>
            <person name="Pajuelo D."/>
            <person name="Ebbesson L."/>
            <person name="Teles M."/>
            <person name="MacKenzie S."/>
            <person name="Amaro C."/>
        </authorList>
    </citation>
    <scope>NUCLEOTIDE SEQUENCE</scope>
</reference>
<protein>
    <submittedName>
        <fullName evidence="1">Uncharacterized protein</fullName>
    </submittedName>
</protein>
<dbReference type="EMBL" id="GBXM01065342">
    <property type="protein sequence ID" value="JAH43235.1"/>
    <property type="molecule type" value="Transcribed_RNA"/>
</dbReference>